<dbReference type="PROSITE" id="PS50077">
    <property type="entry name" value="HEAT_REPEAT"/>
    <property type="match status" value="1"/>
</dbReference>
<evidence type="ECO:0000259" key="3">
    <source>
        <dbReference type="Pfam" id="PF11865"/>
    </source>
</evidence>
<evidence type="ECO:0000256" key="2">
    <source>
        <dbReference type="SAM" id="MobiDB-lite"/>
    </source>
</evidence>
<sequence length="923" mass="105825">MDLQPDQSEKIAQMVQGLKKKAISEQKEARKQIKHFIEGQQKQTTRSHFVLLMNEVYKIISTLINSNDHSDKMISVLLIDVLIEIKYEDPSSKVSRFSNHLKNLLLKHNITLSVIEKTTQVISNLAKFGGTMSSEFADSQIRLAIEFLHENRLESRRYAAVLLFTKLSITAPTIVNIHLSEYFDVIWVALSDPKIEIRKLAAKSLGNCFQLISTRDSQTRSQIYSTLYSEVQKNFNQSYADSIHGSVLVIAQLLKHSGDFMESYFEDICARIFRSKLPKTKSIRLAIVSLIPLLAKFSRNFFIEKYLETAVNHLFFLLNRDTLSRKTIFHSLGELTLVVENQIQPYSEEIIKKIVRSLNPKKKQYCEKSMICLSKLSHVCDIAEYIRRYKILDILFEISLSQTLTNTLSELAQFVPSFSFEIRHRLLNMISLIITKQQYNDMSLFHDQQMIIQPQITNLPTTTGFLNEQNMSEQTFLAFETIRTFDFQGHDLFKFLRYSILPFFNHENALLRKEAGLVCIQVINKNINENSELLYEIIDEIVSLCVRDPDPLIRTRLIKKLSKYRTQEINNHLLQTEILQKLFFLLYDEVNKNRKCSIRLLGELGTSNPGVILPVLRKLLISLLTEFEFSQDYVNKEQSVILIVNLIQSTHQLVVPYCESILNVFVPKLHQELQLNVSEPTVTEHLLLVIGALFEAGGSRLKKYVDDLFPFLLDSLQNQNLSIREAALHTLGQLIQSTGYVVEPYEKFPRLLSLLFKTIKSERDMGIKREALKVMGIVGALDPYQQKDKTTIQSGEFALESMRGEMKMGYGETMRENMIISPEKAEKIKGKKEKETLKKSQDLGNAGGEEKEKQANKTSGGQNKTGLKLVTVGGYGGYGETNEGYIGFWHSNVFKPSEKDEGDIQDTFEVTKYFAELSKAGNR</sequence>
<dbReference type="InterPro" id="IPR050517">
    <property type="entry name" value="DDR_Repair_Kinase"/>
</dbReference>
<dbReference type="InterPro" id="IPR024585">
    <property type="entry name" value="mTOR_dom"/>
</dbReference>
<gene>
    <name evidence="4" type="ORF">M0811_09651</name>
</gene>
<proteinExistence type="predicted"/>
<feature type="domain" description="Serine/threonine-protein kinase mTOR" evidence="3">
    <location>
        <begin position="741"/>
        <end position="793"/>
    </location>
</feature>
<keyword evidence="4" id="KW-0418">Kinase</keyword>
<dbReference type="InterPro" id="IPR016024">
    <property type="entry name" value="ARM-type_fold"/>
</dbReference>
<dbReference type="Gene3D" id="1.25.10.10">
    <property type="entry name" value="Leucine-rich Repeat Variant"/>
    <property type="match status" value="2"/>
</dbReference>
<keyword evidence="4" id="KW-0808">Transferase</keyword>
<dbReference type="GO" id="GO:0031929">
    <property type="term" value="P:TOR signaling"/>
    <property type="evidence" value="ECO:0007669"/>
    <property type="project" value="TreeGrafter"/>
</dbReference>
<evidence type="ECO:0000313" key="5">
    <source>
        <dbReference type="Proteomes" id="UP001149090"/>
    </source>
</evidence>
<dbReference type="PANTHER" id="PTHR11139">
    <property type="entry name" value="ATAXIA TELANGIECTASIA MUTATED ATM -RELATED"/>
    <property type="match status" value="1"/>
</dbReference>
<evidence type="ECO:0000313" key="4">
    <source>
        <dbReference type="EMBL" id="KAJ5072007.1"/>
    </source>
</evidence>
<dbReference type="PANTHER" id="PTHR11139:SF9">
    <property type="entry name" value="SERINE_THREONINE-PROTEIN KINASE MTOR"/>
    <property type="match status" value="1"/>
</dbReference>
<dbReference type="GO" id="GO:0005737">
    <property type="term" value="C:cytoplasm"/>
    <property type="evidence" value="ECO:0007669"/>
    <property type="project" value="TreeGrafter"/>
</dbReference>
<dbReference type="SUPFAM" id="SSF48371">
    <property type="entry name" value="ARM repeat"/>
    <property type="match status" value="2"/>
</dbReference>
<dbReference type="InterPro" id="IPR011989">
    <property type="entry name" value="ARM-like"/>
</dbReference>
<dbReference type="GO" id="GO:0031931">
    <property type="term" value="C:TORC1 complex"/>
    <property type="evidence" value="ECO:0007669"/>
    <property type="project" value="TreeGrafter"/>
</dbReference>
<feature type="repeat" description="HEAT" evidence="1">
    <location>
        <begin position="708"/>
        <end position="739"/>
    </location>
</feature>
<protein>
    <submittedName>
        <fullName evidence="4">Serine/threonine-protein kinase tor</fullName>
    </submittedName>
</protein>
<evidence type="ECO:0000256" key="1">
    <source>
        <dbReference type="PROSITE-ProRule" id="PRU00103"/>
    </source>
</evidence>
<dbReference type="AlphaFoldDB" id="A0A9Q0LFQ7"/>
<organism evidence="4 5">
    <name type="scientific">Anaeramoeba ignava</name>
    <name type="common">Anaerobic marine amoeba</name>
    <dbReference type="NCBI Taxonomy" id="1746090"/>
    <lineage>
        <taxon>Eukaryota</taxon>
        <taxon>Metamonada</taxon>
        <taxon>Anaeramoebidae</taxon>
        <taxon>Anaeramoeba</taxon>
    </lineage>
</organism>
<dbReference type="GO" id="GO:0005634">
    <property type="term" value="C:nucleus"/>
    <property type="evidence" value="ECO:0007669"/>
    <property type="project" value="TreeGrafter"/>
</dbReference>
<name>A0A9Q0LFQ7_ANAIG</name>
<keyword evidence="5" id="KW-1185">Reference proteome</keyword>
<dbReference type="GO" id="GO:0031932">
    <property type="term" value="C:TORC2 complex"/>
    <property type="evidence" value="ECO:0007669"/>
    <property type="project" value="TreeGrafter"/>
</dbReference>
<dbReference type="EMBL" id="JAPDFW010000083">
    <property type="protein sequence ID" value="KAJ5072007.1"/>
    <property type="molecule type" value="Genomic_DNA"/>
</dbReference>
<dbReference type="OrthoDB" id="381190at2759"/>
<feature type="compositionally biased region" description="Basic and acidic residues" evidence="2">
    <location>
        <begin position="826"/>
        <end position="841"/>
    </location>
</feature>
<dbReference type="GO" id="GO:0004674">
    <property type="term" value="F:protein serine/threonine kinase activity"/>
    <property type="evidence" value="ECO:0007669"/>
    <property type="project" value="TreeGrafter"/>
</dbReference>
<reference evidence="4" key="1">
    <citation type="submission" date="2022-10" db="EMBL/GenBank/DDBJ databases">
        <title>Novel sulphate-reducing endosymbionts in the free-living metamonad Anaeramoeba.</title>
        <authorList>
            <person name="Jerlstrom-Hultqvist J."/>
            <person name="Cepicka I."/>
            <person name="Gallot-Lavallee L."/>
            <person name="Salas-Leiva D."/>
            <person name="Curtis B.A."/>
            <person name="Zahonova K."/>
            <person name="Pipaliya S."/>
            <person name="Dacks J."/>
            <person name="Roger A.J."/>
        </authorList>
    </citation>
    <scope>NUCLEOTIDE SEQUENCE</scope>
    <source>
        <strain evidence="4">BMAN</strain>
    </source>
</reference>
<dbReference type="Pfam" id="PF11865">
    <property type="entry name" value="mTOR_dom"/>
    <property type="match status" value="1"/>
</dbReference>
<dbReference type="InterPro" id="IPR021133">
    <property type="entry name" value="HEAT_type_2"/>
</dbReference>
<comment type="caution">
    <text evidence="4">The sequence shown here is derived from an EMBL/GenBank/DDBJ whole genome shotgun (WGS) entry which is preliminary data.</text>
</comment>
<dbReference type="Proteomes" id="UP001149090">
    <property type="component" value="Unassembled WGS sequence"/>
</dbReference>
<dbReference type="GO" id="GO:0016242">
    <property type="term" value="P:negative regulation of macroautophagy"/>
    <property type="evidence" value="ECO:0007669"/>
    <property type="project" value="TreeGrafter"/>
</dbReference>
<feature type="region of interest" description="Disordered" evidence="2">
    <location>
        <begin position="826"/>
        <end position="866"/>
    </location>
</feature>
<accession>A0A9Q0LFQ7</accession>